<dbReference type="Pfam" id="PF13487">
    <property type="entry name" value="HD_5"/>
    <property type="match status" value="1"/>
</dbReference>
<dbReference type="SUPFAM" id="SSF109604">
    <property type="entry name" value="HD-domain/PDEase-like"/>
    <property type="match status" value="1"/>
</dbReference>
<sequence length="78" mass="8781">LNDSGYPNNLKGNEIILEAKIIGVADIVEAMSSHRPYRPALGIDKALEEISQNRGTLYDIKVVDACLKLFKEKEFKFE</sequence>
<dbReference type="CDD" id="cd00077">
    <property type="entry name" value="HDc"/>
    <property type="match status" value="1"/>
</dbReference>
<evidence type="ECO:0000313" key="2">
    <source>
        <dbReference type="EMBL" id="GAI62524.1"/>
    </source>
</evidence>
<evidence type="ECO:0000259" key="1">
    <source>
        <dbReference type="PROSITE" id="PS51832"/>
    </source>
</evidence>
<accession>X1S428</accession>
<dbReference type="AlphaFoldDB" id="X1S428"/>
<dbReference type="InterPro" id="IPR037522">
    <property type="entry name" value="HD_GYP_dom"/>
</dbReference>
<name>X1S428_9ZZZZ</name>
<feature type="non-terminal residue" evidence="2">
    <location>
        <position position="1"/>
    </location>
</feature>
<dbReference type="PANTHER" id="PTHR43155:SF2">
    <property type="entry name" value="CYCLIC DI-GMP PHOSPHODIESTERASE PA4108"/>
    <property type="match status" value="1"/>
</dbReference>
<organism evidence="2">
    <name type="scientific">marine sediment metagenome</name>
    <dbReference type="NCBI Taxonomy" id="412755"/>
    <lineage>
        <taxon>unclassified sequences</taxon>
        <taxon>metagenomes</taxon>
        <taxon>ecological metagenomes</taxon>
    </lineage>
</organism>
<comment type="caution">
    <text evidence="2">The sequence shown here is derived from an EMBL/GenBank/DDBJ whole genome shotgun (WGS) entry which is preliminary data.</text>
</comment>
<gene>
    <name evidence="2" type="ORF">S12H4_10315</name>
</gene>
<protein>
    <recommendedName>
        <fullName evidence="1">HD-GYP domain-containing protein</fullName>
    </recommendedName>
</protein>
<reference evidence="2" key="1">
    <citation type="journal article" date="2014" name="Front. Microbiol.">
        <title>High frequency of phylogenetically diverse reductive dehalogenase-homologous genes in deep subseafloor sedimentary metagenomes.</title>
        <authorList>
            <person name="Kawai M."/>
            <person name="Futagami T."/>
            <person name="Toyoda A."/>
            <person name="Takaki Y."/>
            <person name="Nishi S."/>
            <person name="Hori S."/>
            <person name="Arai W."/>
            <person name="Tsubouchi T."/>
            <person name="Morono Y."/>
            <person name="Uchiyama I."/>
            <person name="Ito T."/>
            <person name="Fujiyama A."/>
            <person name="Inagaki F."/>
            <person name="Takami H."/>
        </authorList>
    </citation>
    <scope>NUCLEOTIDE SEQUENCE</scope>
    <source>
        <strain evidence="2">Expedition CK06-06</strain>
    </source>
</reference>
<dbReference type="EMBL" id="BARW01004384">
    <property type="protein sequence ID" value="GAI62524.1"/>
    <property type="molecule type" value="Genomic_DNA"/>
</dbReference>
<proteinExistence type="predicted"/>
<dbReference type="InterPro" id="IPR003607">
    <property type="entry name" value="HD/PDEase_dom"/>
</dbReference>
<dbReference type="PANTHER" id="PTHR43155">
    <property type="entry name" value="CYCLIC DI-GMP PHOSPHODIESTERASE PA4108-RELATED"/>
    <property type="match status" value="1"/>
</dbReference>
<dbReference type="Gene3D" id="1.10.3210.10">
    <property type="entry name" value="Hypothetical protein af1432"/>
    <property type="match status" value="1"/>
</dbReference>
<feature type="domain" description="HD-GYP" evidence="1">
    <location>
        <begin position="1"/>
        <end position="78"/>
    </location>
</feature>
<dbReference type="PROSITE" id="PS51832">
    <property type="entry name" value="HD_GYP"/>
    <property type="match status" value="1"/>
</dbReference>